<comment type="caution">
    <text evidence="9">The sequence shown here is derived from an EMBL/GenBank/DDBJ whole genome shotgun (WGS) entry which is preliminary data.</text>
</comment>
<keyword evidence="4 5" id="KW-0963">Cytoplasm</keyword>
<dbReference type="InterPro" id="IPR036388">
    <property type="entry name" value="WH-like_DNA-bd_sf"/>
</dbReference>
<evidence type="ECO:0000313" key="10">
    <source>
        <dbReference type="Proteomes" id="UP000269301"/>
    </source>
</evidence>
<dbReference type="Pfam" id="PF02631">
    <property type="entry name" value="RecX_HTH2"/>
    <property type="match status" value="1"/>
</dbReference>
<dbReference type="EMBL" id="RBZP01000013">
    <property type="protein sequence ID" value="RKQ31401.1"/>
    <property type="molecule type" value="Genomic_DNA"/>
</dbReference>
<dbReference type="InterPro" id="IPR053925">
    <property type="entry name" value="RecX_HTH_3rd"/>
</dbReference>
<dbReference type="Pfam" id="PF21981">
    <property type="entry name" value="RecX_HTH3"/>
    <property type="match status" value="2"/>
</dbReference>
<feature type="domain" description="RecX first three-helical" evidence="8">
    <location>
        <begin position="67"/>
        <end position="105"/>
    </location>
</feature>
<proteinExistence type="inferred from homology"/>
<evidence type="ECO:0000256" key="2">
    <source>
        <dbReference type="ARBA" id="ARBA00009695"/>
    </source>
</evidence>
<evidence type="ECO:0000313" key="9">
    <source>
        <dbReference type="EMBL" id="RKQ31401.1"/>
    </source>
</evidence>
<sequence length="271" mass="31967">MKKIARITIQKKRKDRYNIFLTDGEKEEYAFSVDEAILVEFQLRKGLELEDSMIQTLVEKDTIQKSYGMAINYLSYRMRTKKEMRDYLVKKEVEPEHIPIIVDRLMNEKLLDDKQFAQMFVRTRMSTSNKGPMLIKKELMEKGVQADIASEAIGLYPYDVQYEKVAKMLEKKLQTSKKESFQKQLQKIQGNLIQKGFGQAVITDAISEVKEEKDEDEEWEAVIYQGDKLLRKHSKKQEGFALQNKIKEGLYRKGFTMELISRYIDEYVRNE</sequence>
<evidence type="ECO:0000256" key="5">
    <source>
        <dbReference type="HAMAP-Rule" id="MF_01114"/>
    </source>
</evidence>
<evidence type="ECO:0000256" key="3">
    <source>
        <dbReference type="ARBA" id="ARBA00018111"/>
    </source>
</evidence>
<dbReference type="InterPro" id="IPR053924">
    <property type="entry name" value="RecX_HTH_2nd"/>
</dbReference>
<feature type="domain" description="RecX second three-helical" evidence="6">
    <location>
        <begin position="112"/>
        <end position="152"/>
    </location>
</feature>
<evidence type="ECO:0000256" key="1">
    <source>
        <dbReference type="ARBA" id="ARBA00004496"/>
    </source>
</evidence>
<protein>
    <recommendedName>
        <fullName evidence="3 5">Regulatory protein RecX</fullName>
    </recommendedName>
</protein>
<feature type="domain" description="RecX third three-helical" evidence="7">
    <location>
        <begin position="159"/>
        <end position="206"/>
    </location>
</feature>
<dbReference type="HAMAP" id="MF_01114">
    <property type="entry name" value="RecX"/>
    <property type="match status" value="1"/>
</dbReference>
<keyword evidence="10" id="KW-1185">Reference proteome</keyword>
<organism evidence="9 10">
    <name type="scientific">Oceanobacillus halophilus</name>
    <dbReference type="NCBI Taxonomy" id="930130"/>
    <lineage>
        <taxon>Bacteria</taxon>
        <taxon>Bacillati</taxon>
        <taxon>Bacillota</taxon>
        <taxon>Bacilli</taxon>
        <taxon>Bacillales</taxon>
        <taxon>Bacillaceae</taxon>
        <taxon>Oceanobacillus</taxon>
    </lineage>
</organism>
<gene>
    <name evidence="5 9" type="primary">recX</name>
    <name evidence="9" type="ORF">D8M06_14185</name>
</gene>
<dbReference type="PANTHER" id="PTHR33602:SF1">
    <property type="entry name" value="REGULATORY PROTEIN RECX FAMILY PROTEIN"/>
    <property type="match status" value="1"/>
</dbReference>
<reference evidence="9 10" key="1">
    <citation type="journal article" date="2016" name="Int. J. Syst. Evol. Microbiol.">
        <title>Oceanobacillus halophilus sp. nov., a novel moderately halophilic bacterium from a hypersaline lake.</title>
        <authorList>
            <person name="Amoozegar M.A."/>
            <person name="Bagheri M."/>
            <person name="Makhdoumi A."/>
            <person name="Nikou M.M."/>
            <person name="Fazeli S.A.S."/>
            <person name="Schumann P."/>
            <person name="Sproer C."/>
            <person name="Sanchez-Porro C."/>
            <person name="Ventosa A."/>
        </authorList>
    </citation>
    <scope>NUCLEOTIDE SEQUENCE [LARGE SCALE GENOMIC DNA]</scope>
    <source>
        <strain evidence="9 10">DSM 23996</strain>
    </source>
</reference>
<comment type="function">
    <text evidence="5">Modulates RecA activity.</text>
</comment>
<comment type="similarity">
    <text evidence="2 5">Belongs to the RecX family.</text>
</comment>
<dbReference type="PANTHER" id="PTHR33602">
    <property type="entry name" value="REGULATORY PROTEIN RECX FAMILY PROTEIN"/>
    <property type="match status" value="1"/>
</dbReference>
<name>A0A494ZXN6_9BACI</name>
<evidence type="ECO:0000256" key="4">
    <source>
        <dbReference type="ARBA" id="ARBA00022490"/>
    </source>
</evidence>
<dbReference type="Proteomes" id="UP000269301">
    <property type="component" value="Unassembled WGS sequence"/>
</dbReference>
<comment type="subcellular location">
    <subcellularLocation>
        <location evidence="1 5">Cytoplasm</location>
    </subcellularLocation>
</comment>
<dbReference type="GO" id="GO:0006282">
    <property type="term" value="P:regulation of DNA repair"/>
    <property type="evidence" value="ECO:0007669"/>
    <property type="project" value="UniProtKB-UniRule"/>
</dbReference>
<dbReference type="AlphaFoldDB" id="A0A494ZXN6"/>
<dbReference type="RefSeq" id="WP_121205062.1">
    <property type="nucleotide sequence ID" value="NZ_RBZP01000013.1"/>
</dbReference>
<dbReference type="Gene3D" id="1.10.10.10">
    <property type="entry name" value="Winged helix-like DNA-binding domain superfamily/Winged helix DNA-binding domain"/>
    <property type="match status" value="4"/>
</dbReference>
<evidence type="ECO:0000259" key="8">
    <source>
        <dbReference type="Pfam" id="PF21982"/>
    </source>
</evidence>
<dbReference type="InterPro" id="IPR053926">
    <property type="entry name" value="RecX_HTH_1st"/>
</dbReference>
<accession>A0A494ZXN6</accession>
<dbReference type="OrthoDB" id="5421057at2"/>
<dbReference type="GO" id="GO:0005737">
    <property type="term" value="C:cytoplasm"/>
    <property type="evidence" value="ECO:0007669"/>
    <property type="project" value="UniProtKB-SubCell"/>
</dbReference>
<dbReference type="Pfam" id="PF21982">
    <property type="entry name" value="RecX_HTH1"/>
    <property type="match status" value="1"/>
</dbReference>
<dbReference type="InterPro" id="IPR003783">
    <property type="entry name" value="Regulatory_RecX"/>
</dbReference>
<feature type="domain" description="RecX third three-helical" evidence="7">
    <location>
        <begin position="216"/>
        <end position="264"/>
    </location>
</feature>
<evidence type="ECO:0000259" key="7">
    <source>
        <dbReference type="Pfam" id="PF21981"/>
    </source>
</evidence>
<dbReference type="NCBIfam" id="NF010733">
    <property type="entry name" value="PRK14135.1"/>
    <property type="match status" value="1"/>
</dbReference>
<evidence type="ECO:0000259" key="6">
    <source>
        <dbReference type="Pfam" id="PF02631"/>
    </source>
</evidence>